<dbReference type="AlphaFoldDB" id="A0AAN7WN17"/>
<sequence length="90" mass="9988">MEQRVPRNITCILSSPAGQWGRGDPRSSVYPLINGRSSRVALTGTSLRVNRTPRLLIKPPSAITPPPPRICPACIHYSPRSLHRQHSHDC</sequence>
<organism evidence="1 2">
    <name type="scientific">Eleginops maclovinus</name>
    <name type="common">Patagonian blennie</name>
    <name type="synonym">Eleginus maclovinus</name>
    <dbReference type="NCBI Taxonomy" id="56733"/>
    <lineage>
        <taxon>Eukaryota</taxon>
        <taxon>Metazoa</taxon>
        <taxon>Chordata</taxon>
        <taxon>Craniata</taxon>
        <taxon>Vertebrata</taxon>
        <taxon>Euteleostomi</taxon>
        <taxon>Actinopterygii</taxon>
        <taxon>Neopterygii</taxon>
        <taxon>Teleostei</taxon>
        <taxon>Neoteleostei</taxon>
        <taxon>Acanthomorphata</taxon>
        <taxon>Eupercaria</taxon>
        <taxon>Perciformes</taxon>
        <taxon>Notothenioidei</taxon>
        <taxon>Eleginopidae</taxon>
        <taxon>Eleginops</taxon>
    </lineage>
</organism>
<reference evidence="1 2" key="2">
    <citation type="journal article" date="2023" name="Mol. Biol. Evol.">
        <title>Genomics of Secondarily Temperate Adaptation in the Only Non-Antarctic Icefish.</title>
        <authorList>
            <person name="Rivera-Colon A.G."/>
            <person name="Rayamajhi N."/>
            <person name="Minhas B.F."/>
            <person name="Madrigal G."/>
            <person name="Bilyk K.T."/>
            <person name="Yoon V."/>
            <person name="Hune M."/>
            <person name="Gregory S."/>
            <person name="Cheng C.H.C."/>
            <person name="Catchen J.M."/>
        </authorList>
    </citation>
    <scope>NUCLEOTIDE SEQUENCE [LARGE SCALE GENOMIC DNA]</scope>
    <source>
        <strain evidence="1">JMC-PN-2008</strain>
    </source>
</reference>
<accession>A0AAN7WN17</accession>
<gene>
    <name evidence="1" type="ORF">PBY51_016957</name>
</gene>
<dbReference type="EMBL" id="JAUZQC010000026">
    <property type="protein sequence ID" value="KAK5847862.1"/>
    <property type="molecule type" value="Genomic_DNA"/>
</dbReference>
<proteinExistence type="predicted"/>
<evidence type="ECO:0000313" key="2">
    <source>
        <dbReference type="Proteomes" id="UP001346869"/>
    </source>
</evidence>
<dbReference type="Proteomes" id="UP001346869">
    <property type="component" value="Unassembled WGS sequence"/>
</dbReference>
<comment type="caution">
    <text evidence="1">The sequence shown here is derived from an EMBL/GenBank/DDBJ whole genome shotgun (WGS) entry which is preliminary data.</text>
</comment>
<protein>
    <submittedName>
        <fullName evidence="1">Uncharacterized protein</fullName>
    </submittedName>
</protein>
<reference evidence="1 2" key="1">
    <citation type="journal article" date="2023" name="Genes (Basel)">
        <title>Chromosome-Level Genome Assembly and Circadian Gene Repertoire of the Patagonia Blennie Eleginops maclovinus-The Closest Ancestral Proxy of Antarctic Cryonotothenioids.</title>
        <authorList>
            <person name="Cheng C.C."/>
            <person name="Rivera-Colon A.G."/>
            <person name="Minhas B.F."/>
            <person name="Wilson L."/>
            <person name="Rayamajhi N."/>
            <person name="Vargas-Chacoff L."/>
            <person name="Catchen J.M."/>
        </authorList>
    </citation>
    <scope>NUCLEOTIDE SEQUENCE [LARGE SCALE GENOMIC DNA]</scope>
    <source>
        <strain evidence="1">JMC-PN-2008</strain>
    </source>
</reference>
<keyword evidence="2" id="KW-1185">Reference proteome</keyword>
<evidence type="ECO:0000313" key="1">
    <source>
        <dbReference type="EMBL" id="KAK5847862.1"/>
    </source>
</evidence>
<name>A0AAN7WN17_ELEMC</name>